<reference evidence="4" key="1">
    <citation type="journal article" date="2019" name="Int. J. Syst. Evol. Microbiol.">
        <title>The Global Catalogue of Microorganisms (GCM) 10K type strain sequencing project: providing services to taxonomists for standard genome sequencing and annotation.</title>
        <authorList>
            <consortium name="The Broad Institute Genomics Platform"/>
            <consortium name="The Broad Institute Genome Sequencing Center for Infectious Disease"/>
            <person name="Wu L."/>
            <person name="Ma J."/>
        </authorList>
    </citation>
    <scope>NUCLEOTIDE SEQUENCE [LARGE SCALE GENOMIC DNA]</scope>
    <source>
        <strain evidence="4">JCM 18459</strain>
    </source>
</reference>
<sequence length="197" mass="19694">MTILTTSARTLGAAFAVALLAGCGASDDGDGGDPGRGTTADPTAASTSTAPVGVPQDSDVAVAPALDPGLADVGRAVLAFARGQEADVPAADEIELFVRGNPVSTIAAADADDPTAWEICTNEDGSCSSPLDQVGLQDGPFDVTGESEVTCVDHDAPAGFTDVPRVLLEASPSDCRSYAALAVYVTDGDVVAVDLLQ</sequence>
<evidence type="ECO:0008006" key="5">
    <source>
        <dbReference type="Google" id="ProtNLM"/>
    </source>
</evidence>
<feature type="compositionally biased region" description="Low complexity" evidence="1">
    <location>
        <begin position="36"/>
        <end position="51"/>
    </location>
</feature>
<feature type="signal peptide" evidence="2">
    <location>
        <begin position="1"/>
        <end position="21"/>
    </location>
</feature>
<comment type="caution">
    <text evidence="3">The sequence shown here is derived from an EMBL/GenBank/DDBJ whole genome shotgun (WGS) entry which is preliminary data.</text>
</comment>
<evidence type="ECO:0000256" key="2">
    <source>
        <dbReference type="SAM" id="SignalP"/>
    </source>
</evidence>
<evidence type="ECO:0000313" key="3">
    <source>
        <dbReference type="EMBL" id="GAA5149465.1"/>
    </source>
</evidence>
<organism evidence="3 4">
    <name type="scientific">Nocardioides marinquilinus</name>
    <dbReference type="NCBI Taxonomy" id="1210400"/>
    <lineage>
        <taxon>Bacteria</taxon>
        <taxon>Bacillati</taxon>
        <taxon>Actinomycetota</taxon>
        <taxon>Actinomycetes</taxon>
        <taxon>Propionibacteriales</taxon>
        <taxon>Nocardioidaceae</taxon>
        <taxon>Nocardioides</taxon>
    </lineage>
</organism>
<feature type="region of interest" description="Disordered" evidence="1">
    <location>
        <begin position="29"/>
        <end position="56"/>
    </location>
</feature>
<gene>
    <name evidence="3" type="ORF">GCM10023340_24770</name>
</gene>
<evidence type="ECO:0000313" key="4">
    <source>
        <dbReference type="Proteomes" id="UP001500221"/>
    </source>
</evidence>
<dbReference type="EMBL" id="BAABKG010000003">
    <property type="protein sequence ID" value="GAA5149465.1"/>
    <property type="molecule type" value="Genomic_DNA"/>
</dbReference>
<proteinExistence type="predicted"/>
<dbReference type="RefSeq" id="WP_345458772.1">
    <property type="nucleotide sequence ID" value="NZ_BAABKG010000003.1"/>
</dbReference>
<feature type="chain" id="PRO_5045479751" description="Rieske domain-containing protein" evidence="2">
    <location>
        <begin position="22"/>
        <end position="197"/>
    </location>
</feature>
<keyword evidence="2" id="KW-0732">Signal</keyword>
<name>A0ABP9PN79_9ACTN</name>
<dbReference type="Proteomes" id="UP001500221">
    <property type="component" value="Unassembled WGS sequence"/>
</dbReference>
<protein>
    <recommendedName>
        <fullName evidence="5">Rieske domain-containing protein</fullName>
    </recommendedName>
</protein>
<keyword evidence="4" id="KW-1185">Reference proteome</keyword>
<evidence type="ECO:0000256" key="1">
    <source>
        <dbReference type="SAM" id="MobiDB-lite"/>
    </source>
</evidence>
<accession>A0ABP9PN79</accession>